<protein>
    <submittedName>
        <fullName evidence="2">Uncharacterized protein</fullName>
    </submittedName>
</protein>
<evidence type="ECO:0000313" key="2">
    <source>
        <dbReference type="EMBL" id="EWG12756.1"/>
    </source>
</evidence>
<name>W7LC45_CYTFI</name>
<reference evidence="3" key="1">
    <citation type="submission" date="2013-03" db="EMBL/GenBank/DDBJ databases">
        <title>Draft genome sequence of Bacillus firmus DS1.</title>
        <authorList>
            <person name="Peng D."/>
            <person name="Zhu L."/>
            <person name="Sun M."/>
        </authorList>
    </citation>
    <scope>NUCLEOTIDE SEQUENCE [LARGE SCALE GENOMIC DNA]</scope>
    <source>
        <strain evidence="3">DS1</strain>
    </source>
</reference>
<gene>
    <name evidence="2" type="ORF">PBF_04435</name>
</gene>
<dbReference type="AlphaFoldDB" id="W7LC45"/>
<dbReference type="eggNOG" id="ENOG5030JTM">
    <property type="taxonomic scope" value="Bacteria"/>
</dbReference>
<evidence type="ECO:0000256" key="1">
    <source>
        <dbReference type="SAM" id="MobiDB-lite"/>
    </source>
</evidence>
<dbReference type="PATRIC" id="fig|1307436.3.peg.956"/>
<reference evidence="2 3" key="2">
    <citation type="journal article" date="2016" name="Sci. Rep.">
        <title>A novel serine protease, Sep1, from Bacillus firmus DS-1 has nematicidal activity and degrades multiple intestinal-associated nematode proteins.</title>
        <authorList>
            <person name="Geng C."/>
            <person name="Nie X."/>
            <person name="Tang Z."/>
            <person name="Zhang Y."/>
            <person name="Lin J."/>
            <person name="Sun M."/>
            <person name="Peng D."/>
        </authorList>
    </citation>
    <scope>NUCLEOTIDE SEQUENCE [LARGE SCALE GENOMIC DNA]</scope>
    <source>
        <strain evidence="2 3">DS1</strain>
    </source>
</reference>
<organism evidence="2 3">
    <name type="scientific">Cytobacillus firmus DS1</name>
    <dbReference type="NCBI Taxonomy" id="1307436"/>
    <lineage>
        <taxon>Bacteria</taxon>
        <taxon>Bacillati</taxon>
        <taxon>Bacillota</taxon>
        <taxon>Bacilli</taxon>
        <taxon>Bacillales</taxon>
        <taxon>Bacillaceae</taxon>
        <taxon>Cytobacillus</taxon>
    </lineage>
</organism>
<evidence type="ECO:0000313" key="3">
    <source>
        <dbReference type="Proteomes" id="UP000019270"/>
    </source>
</evidence>
<dbReference type="RefSeq" id="WP_035327561.1">
    <property type="nucleotide sequence ID" value="NZ_APVL01000002.1"/>
</dbReference>
<comment type="caution">
    <text evidence="2">The sequence shown here is derived from an EMBL/GenBank/DDBJ whole genome shotgun (WGS) entry which is preliminary data.</text>
</comment>
<accession>W7LC45</accession>
<dbReference type="Proteomes" id="UP000019270">
    <property type="component" value="Unassembled WGS sequence"/>
</dbReference>
<proteinExistence type="predicted"/>
<feature type="region of interest" description="Disordered" evidence="1">
    <location>
        <begin position="1"/>
        <end position="25"/>
    </location>
</feature>
<dbReference type="EMBL" id="APVL01000002">
    <property type="protein sequence ID" value="EWG12756.1"/>
    <property type="molecule type" value="Genomic_DNA"/>
</dbReference>
<sequence length="111" mass="12657">MEEQLPKWDSVGVEPPAVLKTDGWQPGMKPSAQHMNWLFNRIYKCLEEIQTNGGTEEIQQELAALQALVAEHQADEMPHEFTDATDLKTYRYGFKTNAAKDGLVFVYEEVL</sequence>
<dbReference type="OrthoDB" id="2667109at2"/>